<feature type="transmembrane region" description="Helical" evidence="11">
    <location>
        <begin position="196"/>
        <end position="215"/>
    </location>
</feature>
<organism evidence="12 13">
    <name type="scientific">Eremothecium sinecaudum</name>
    <dbReference type="NCBI Taxonomy" id="45286"/>
    <lineage>
        <taxon>Eukaryota</taxon>
        <taxon>Fungi</taxon>
        <taxon>Dikarya</taxon>
        <taxon>Ascomycota</taxon>
        <taxon>Saccharomycotina</taxon>
        <taxon>Saccharomycetes</taxon>
        <taxon>Saccharomycetales</taxon>
        <taxon>Saccharomycetaceae</taxon>
        <taxon>Eremothecium</taxon>
    </lineage>
</organism>
<keyword evidence="9 11" id="KW-0472">Membrane</keyword>
<proteinExistence type="inferred from homology"/>
<gene>
    <name evidence="12" type="ORF">AW171_hschr42070</name>
</gene>
<dbReference type="InterPro" id="IPR024461">
    <property type="entry name" value="CCDC90-like"/>
</dbReference>
<evidence type="ECO:0000256" key="7">
    <source>
        <dbReference type="ARBA" id="ARBA00023054"/>
    </source>
</evidence>
<evidence type="ECO:0000256" key="2">
    <source>
        <dbReference type="ARBA" id="ARBA00004173"/>
    </source>
</evidence>
<name>A0A0X8HRN7_9SACH</name>
<dbReference type="AlphaFoldDB" id="A0A0X8HRN7"/>
<dbReference type="Gene3D" id="1.20.5.340">
    <property type="match status" value="1"/>
</dbReference>
<keyword evidence="5" id="KW-0809">Transit peptide</keyword>
<comment type="subcellular location">
    <subcellularLocation>
        <location evidence="1">Membrane</location>
        <topology evidence="1">Single-pass membrane protein</topology>
    </subcellularLocation>
    <subcellularLocation>
        <location evidence="2">Mitochondrion</location>
    </subcellularLocation>
</comment>
<dbReference type="PANTHER" id="PTHR14360:SF1">
    <property type="entry name" value="PROTEIN FMP32, MITOCHONDRIAL"/>
    <property type="match status" value="1"/>
</dbReference>
<dbReference type="RefSeq" id="XP_017987183.1">
    <property type="nucleotide sequence ID" value="XM_018132239.1"/>
</dbReference>
<dbReference type="GO" id="GO:0005739">
    <property type="term" value="C:mitochondrion"/>
    <property type="evidence" value="ECO:0007669"/>
    <property type="project" value="UniProtKB-SubCell"/>
</dbReference>
<dbReference type="Proteomes" id="UP000243052">
    <property type="component" value="Chromosome iv"/>
</dbReference>
<feature type="coiled-coil region" evidence="10">
    <location>
        <begin position="117"/>
        <end position="148"/>
    </location>
</feature>
<evidence type="ECO:0000256" key="10">
    <source>
        <dbReference type="SAM" id="Coils"/>
    </source>
</evidence>
<reference evidence="12 13" key="1">
    <citation type="submission" date="2016-01" db="EMBL/GenBank/DDBJ databases">
        <title>Genome sequence of the yeast Holleya sinecauda.</title>
        <authorList>
            <person name="Dietrich F.S."/>
        </authorList>
    </citation>
    <scope>NUCLEOTIDE SEQUENCE [LARGE SCALE GENOMIC DNA]</scope>
    <source>
        <strain evidence="12 13">ATCC 58844</strain>
    </source>
</reference>
<evidence type="ECO:0000313" key="13">
    <source>
        <dbReference type="Proteomes" id="UP000243052"/>
    </source>
</evidence>
<evidence type="ECO:0000256" key="11">
    <source>
        <dbReference type="SAM" id="Phobius"/>
    </source>
</evidence>
<evidence type="ECO:0000256" key="3">
    <source>
        <dbReference type="ARBA" id="ARBA00007224"/>
    </source>
</evidence>
<keyword evidence="7 10" id="KW-0175">Coiled coil</keyword>
<keyword evidence="13" id="KW-1185">Reference proteome</keyword>
<accession>A0A0X8HRN7</accession>
<evidence type="ECO:0000256" key="9">
    <source>
        <dbReference type="ARBA" id="ARBA00023136"/>
    </source>
</evidence>
<protein>
    <submittedName>
        <fullName evidence="12">HDL557Wp</fullName>
    </submittedName>
</protein>
<dbReference type="FunFam" id="1.20.5.340:FF:000018">
    <property type="entry name" value="Mitochondrial protein FMP32"/>
    <property type="match status" value="1"/>
</dbReference>
<evidence type="ECO:0000256" key="1">
    <source>
        <dbReference type="ARBA" id="ARBA00004167"/>
    </source>
</evidence>
<evidence type="ECO:0000256" key="4">
    <source>
        <dbReference type="ARBA" id="ARBA00022692"/>
    </source>
</evidence>
<sequence>MQQNICLKAIKLTRYTGISPLSLTRQFNTSAILRHDPFTVHVKNTNRFRQLLEDQGELTPKQANAVVNIITEAIKGGVAHVSQDLASREKLTKLTYQQRVDFAKLKDQLLTADRSEIHAIQSEVERNRNDIEQLRNKLREEITKANAGFKLDISLEKGRIKEESSKHDLKIKEIQTGIEQQVSNMQTQIDSVKTQVMQWLIGVCTGTFALVLTYVRLLS</sequence>
<dbReference type="GeneID" id="28723424"/>
<evidence type="ECO:0000256" key="5">
    <source>
        <dbReference type="ARBA" id="ARBA00022946"/>
    </source>
</evidence>
<keyword evidence="4 11" id="KW-0812">Transmembrane</keyword>
<dbReference type="EMBL" id="CP014244">
    <property type="protein sequence ID" value="AMD20187.1"/>
    <property type="molecule type" value="Genomic_DNA"/>
</dbReference>
<keyword evidence="8" id="KW-0496">Mitochondrion</keyword>
<evidence type="ECO:0000313" key="12">
    <source>
        <dbReference type="EMBL" id="AMD20187.1"/>
    </source>
</evidence>
<dbReference type="PANTHER" id="PTHR14360">
    <property type="entry name" value="PROTEIN FMP32, MITOCHONDRIAL"/>
    <property type="match status" value="1"/>
</dbReference>
<evidence type="ECO:0000256" key="6">
    <source>
        <dbReference type="ARBA" id="ARBA00022989"/>
    </source>
</evidence>
<dbReference type="GO" id="GO:0033617">
    <property type="term" value="P:mitochondrial respiratory chain complex IV assembly"/>
    <property type="evidence" value="ECO:0007669"/>
    <property type="project" value="TreeGrafter"/>
</dbReference>
<evidence type="ECO:0000256" key="8">
    <source>
        <dbReference type="ARBA" id="ARBA00023128"/>
    </source>
</evidence>
<dbReference type="GO" id="GO:0016020">
    <property type="term" value="C:membrane"/>
    <property type="evidence" value="ECO:0007669"/>
    <property type="project" value="UniProtKB-SubCell"/>
</dbReference>
<dbReference type="OrthoDB" id="889336at2759"/>
<keyword evidence="6 11" id="KW-1133">Transmembrane helix</keyword>
<comment type="similarity">
    <text evidence="3">Belongs to the CCDC90 family.</text>
</comment>
<dbReference type="Pfam" id="PF07798">
    <property type="entry name" value="CCDC90-like"/>
    <property type="match status" value="1"/>
</dbReference>